<evidence type="ECO:0000256" key="6">
    <source>
        <dbReference type="ARBA" id="ARBA00022842"/>
    </source>
</evidence>
<dbReference type="GO" id="GO:0005737">
    <property type="term" value="C:cytoplasm"/>
    <property type="evidence" value="ECO:0007669"/>
    <property type="project" value="UniProtKB-SubCell"/>
</dbReference>
<keyword evidence="6 8" id="KW-0460">Magnesium</keyword>
<dbReference type="NCBIfam" id="NF008955">
    <property type="entry name" value="PRK12297.1"/>
    <property type="match status" value="1"/>
</dbReference>
<feature type="binding site" evidence="8">
    <location>
        <begin position="167"/>
        <end position="174"/>
    </location>
    <ligand>
        <name>GTP</name>
        <dbReference type="ChEBI" id="CHEBI:37565"/>
    </ligand>
</feature>
<dbReference type="EC" id="3.6.5.-" evidence="8"/>
<dbReference type="PROSITE" id="PS51883">
    <property type="entry name" value="OBG"/>
    <property type="match status" value="1"/>
</dbReference>
<dbReference type="InterPro" id="IPR005225">
    <property type="entry name" value="Small_GTP-bd"/>
</dbReference>
<dbReference type="EMBL" id="NMUJ01000029">
    <property type="protein sequence ID" value="OYV03003.1"/>
    <property type="molecule type" value="Genomic_DNA"/>
</dbReference>
<keyword evidence="5 8" id="KW-0378">Hydrolase</keyword>
<dbReference type="GO" id="GO:0000287">
    <property type="term" value="F:magnesium ion binding"/>
    <property type="evidence" value="ECO:0007669"/>
    <property type="project" value="InterPro"/>
</dbReference>
<dbReference type="PANTHER" id="PTHR11702">
    <property type="entry name" value="DEVELOPMENTALLY REGULATED GTP-BINDING PROTEIN-RELATED"/>
    <property type="match status" value="1"/>
</dbReference>
<evidence type="ECO:0000256" key="2">
    <source>
        <dbReference type="ARBA" id="ARBA00022490"/>
    </source>
</evidence>
<keyword evidence="2 8" id="KW-0963">Cytoplasm</keyword>
<dbReference type="Pfam" id="PF01926">
    <property type="entry name" value="MMR_HSR1"/>
    <property type="match status" value="1"/>
</dbReference>
<evidence type="ECO:0000256" key="3">
    <source>
        <dbReference type="ARBA" id="ARBA00022723"/>
    </source>
</evidence>
<dbReference type="PRINTS" id="PR00326">
    <property type="entry name" value="GTP1OBG"/>
</dbReference>
<dbReference type="NCBIfam" id="TIGR02729">
    <property type="entry name" value="Obg_CgtA"/>
    <property type="match status" value="1"/>
</dbReference>
<dbReference type="CDD" id="cd01898">
    <property type="entry name" value="Obg"/>
    <property type="match status" value="1"/>
</dbReference>
<feature type="domain" description="Obg" evidence="10">
    <location>
        <begin position="4"/>
        <end position="160"/>
    </location>
</feature>
<dbReference type="SUPFAM" id="SSF82051">
    <property type="entry name" value="Obg GTP-binding protein N-terminal domain"/>
    <property type="match status" value="1"/>
</dbReference>
<dbReference type="InterPro" id="IPR045086">
    <property type="entry name" value="OBG_GTPase"/>
</dbReference>
<feature type="binding site" evidence="8">
    <location>
        <position position="194"/>
    </location>
    <ligand>
        <name>Mg(2+)</name>
        <dbReference type="ChEBI" id="CHEBI:18420"/>
    </ligand>
</feature>
<dbReference type="InterPro" id="IPR006074">
    <property type="entry name" value="GTP1-OBG_CS"/>
</dbReference>
<feature type="binding site" evidence="8">
    <location>
        <begin position="213"/>
        <end position="216"/>
    </location>
    <ligand>
        <name>GTP</name>
        <dbReference type="ChEBI" id="CHEBI:37565"/>
    </ligand>
</feature>
<keyword evidence="3 8" id="KW-0479">Metal-binding</keyword>
<dbReference type="NCBIfam" id="TIGR00231">
    <property type="entry name" value="small_GTP"/>
    <property type="match status" value="1"/>
</dbReference>
<evidence type="ECO:0000259" key="10">
    <source>
        <dbReference type="PROSITE" id="PS51883"/>
    </source>
</evidence>
<name>A0A257LTM0_UNCW3</name>
<dbReference type="Pfam" id="PF01018">
    <property type="entry name" value="GTP1_OBG"/>
    <property type="match status" value="1"/>
</dbReference>
<comment type="subcellular location">
    <subcellularLocation>
        <location evidence="8">Cytoplasm</location>
    </subcellularLocation>
</comment>
<evidence type="ECO:0000313" key="12">
    <source>
        <dbReference type="Proteomes" id="UP000216312"/>
    </source>
</evidence>
<dbReference type="InterPro" id="IPR036726">
    <property type="entry name" value="GTP1_OBG_dom_sf"/>
</dbReference>
<organism evidence="11 12">
    <name type="scientific">candidate division WOR-3 bacterium 4484_18</name>
    <dbReference type="NCBI Taxonomy" id="2020626"/>
    <lineage>
        <taxon>Bacteria</taxon>
        <taxon>Bacteria division WOR-3</taxon>
    </lineage>
</organism>
<dbReference type="HAMAP" id="MF_01454">
    <property type="entry name" value="GTPase_Obg"/>
    <property type="match status" value="1"/>
</dbReference>
<feature type="binding site" evidence="8">
    <location>
        <position position="174"/>
    </location>
    <ligand>
        <name>Mg(2+)</name>
        <dbReference type="ChEBI" id="CHEBI:18420"/>
    </ligand>
</feature>
<evidence type="ECO:0000256" key="5">
    <source>
        <dbReference type="ARBA" id="ARBA00022801"/>
    </source>
</evidence>
<evidence type="ECO:0000313" key="11">
    <source>
        <dbReference type="EMBL" id="OYV03003.1"/>
    </source>
</evidence>
<dbReference type="PIRSF" id="PIRSF002401">
    <property type="entry name" value="GTP_bd_Obg/CgtA"/>
    <property type="match status" value="1"/>
</dbReference>
<keyword evidence="7 8" id="KW-0342">GTP-binding</keyword>
<sequence>MGEKGFIDRVRIWVEGGHGGDGCISFRREKYVPRGGPDGGNGGDGGDVILEVDPNLNTLIDYVFKRHFKAGRGTHGKGKNQTGRRGEDIILKVPPGTLVYEDGRLLGELLTPGDRLVVARGGKGGRGNAAFKSSINQTPRVAEKGQPGEKKTLILELKLLADIGLVGYPNAGKSTLLRKLTDARPKVAAYPFTTLTPILGTLIGANRHIVIADIPGIIDGAHMGKGLGIEFLRHIERTSLLLYVLDITQDPMVQFIALQDELREYNPLLLQKPNIVVINKIDLIPDYDTLKEQFPQAHFISALKGLGIDELRTTIMRLFDA</sequence>
<comment type="function">
    <text evidence="8">An essential GTPase which binds GTP, GDP and possibly (p)ppGpp with moderate affinity, with high nucleotide exchange rates and a fairly low GTP hydrolysis rate. Plays a role in control of the cell cycle, stress response, ribosome biogenesis and in those bacteria that undergo differentiation, in morphogenesis control.</text>
</comment>
<dbReference type="Proteomes" id="UP000216312">
    <property type="component" value="Unassembled WGS sequence"/>
</dbReference>
<dbReference type="PROSITE" id="PS00905">
    <property type="entry name" value="GTP1_OBG"/>
    <property type="match status" value="1"/>
</dbReference>
<dbReference type="InterPro" id="IPR006073">
    <property type="entry name" value="GTP-bd"/>
</dbReference>
<feature type="binding site" evidence="8">
    <location>
        <begin position="301"/>
        <end position="303"/>
    </location>
    <ligand>
        <name>GTP</name>
        <dbReference type="ChEBI" id="CHEBI:37565"/>
    </ligand>
</feature>
<keyword evidence="4 8" id="KW-0547">Nucleotide-binding</keyword>
<dbReference type="GO" id="GO:0003924">
    <property type="term" value="F:GTPase activity"/>
    <property type="evidence" value="ECO:0007669"/>
    <property type="project" value="UniProtKB-UniRule"/>
</dbReference>
<dbReference type="FunFam" id="2.70.210.12:FF:000001">
    <property type="entry name" value="GTPase Obg"/>
    <property type="match status" value="1"/>
</dbReference>
<dbReference type="PROSITE" id="PS51710">
    <property type="entry name" value="G_OBG"/>
    <property type="match status" value="1"/>
</dbReference>
<dbReference type="Gene3D" id="2.70.210.12">
    <property type="entry name" value="GTP1/OBG domain"/>
    <property type="match status" value="1"/>
</dbReference>
<protein>
    <recommendedName>
        <fullName evidence="8">GTPase Obg</fullName>
        <ecNumber evidence="8">3.6.5.-</ecNumber>
    </recommendedName>
    <alternativeName>
        <fullName evidence="8">GTP-binding protein Obg</fullName>
    </alternativeName>
</protein>
<feature type="binding site" evidence="8">
    <location>
        <begin position="279"/>
        <end position="282"/>
    </location>
    <ligand>
        <name>GTP</name>
        <dbReference type="ChEBI" id="CHEBI:37565"/>
    </ligand>
</feature>
<dbReference type="PANTHER" id="PTHR11702:SF31">
    <property type="entry name" value="MITOCHONDRIAL RIBOSOME-ASSOCIATED GTPASE 2"/>
    <property type="match status" value="1"/>
</dbReference>
<evidence type="ECO:0000256" key="8">
    <source>
        <dbReference type="HAMAP-Rule" id="MF_01454"/>
    </source>
</evidence>
<evidence type="ECO:0000256" key="7">
    <source>
        <dbReference type="ARBA" id="ARBA00023134"/>
    </source>
</evidence>
<dbReference type="Gene3D" id="3.40.50.300">
    <property type="entry name" value="P-loop containing nucleotide triphosphate hydrolases"/>
    <property type="match status" value="1"/>
</dbReference>
<comment type="subunit">
    <text evidence="8">Monomer.</text>
</comment>
<dbReference type="InterPro" id="IPR031167">
    <property type="entry name" value="G_OBG"/>
</dbReference>
<evidence type="ECO:0000256" key="1">
    <source>
        <dbReference type="ARBA" id="ARBA00007699"/>
    </source>
</evidence>
<dbReference type="InterPro" id="IPR014100">
    <property type="entry name" value="GTP-bd_Obg/CgtA"/>
</dbReference>
<evidence type="ECO:0000259" key="9">
    <source>
        <dbReference type="PROSITE" id="PS51710"/>
    </source>
</evidence>
<dbReference type="SUPFAM" id="SSF52540">
    <property type="entry name" value="P-loop containing nucleoside triphosphate hydrolases"/>
    <property type="match status" value="1"/>
</dbReference>
<evidence type="ECO:0000256" key="4">
    <source>
        <dbReference type="ARBA" id="ARBA00022741"/>
    </source>
</evidence>
<comment type="similarity">
    <text evidence="1 8">Belongs to the TRAFAC class OBG-HflX-like GTPase superfamily. OBG GTPase family.</text>
</comment>
<comment type="cofactor">
    <cofactor evidence="8">
        <name>Mg(2+)</name>
        <dbReference type="ChEBI" id="CHEBI:18420"/>
    </cofactor>
</comment>
<reference evidence="12" key="1">
    <citation type="submission" date="2017-07" db="EMBL/GenBank/DDBJ databases">
        <title>Novel pathways for hydrocarbon cycling and metabolic interdependencies in hydrothermal sediment communities.</title>
        <authorList>
            <person name="Dombrowski N."/>
            <person name="Seitz K."/>
            <person name="Teske A."/>
            <person name="Baker B."/>
        </authorList>
    </citation>
    <scope>NUCLEOTIDE SEQUENCE [LARGE SCALE GENOMIC DNA]</scope>
</reference>
<dbReference type="GO" id="GO:0042254">
    <property type="term" value="P:ribosome biogenesis"/>
    <property type="evidence" value="ECO:0007669"/>
    <property type="project" value="UniProtKB-UniRule"/>
</dbReference>
<comment type="caution">
    <text evidence="11">The sequence shown here is derived from an EMBL/GenBank/DDBJ whole genome shotgun (WGS) entry which is preliminary data.</text>
</comment>
<dbReference type="NCBIfam" id="NF008956">
    <property type="entry name" value="PRK12299.1"/>
    <property type="match status" value="1"/>
</dbReference>
<gene>
    <name evidence="8" type="primary">obg</name>
    <name evidence="11" type="ORF">CGW93_02955</name>
</gene>
<accession>A0A257LTM0</accession>
<dbReference type="GO" id="GO:0005525">
    <property type="term" value="F:GTP binding"/>
    <property type="evidence" value="ECO:0007669"/>
    <property type="project" value="UniProtKB-UniRule"/>
</dbReference>
<dbReference type="InterPro" id="IPR006169">
    <property type="entry name" value="GTP1_OBG_dom"/>
</dbReference>
<dbReference type="AlphaFoldDB" id="A0A257LTM0"/>
<feature type="binding site" evidence="8">
    <location>
        <begin position="192"/>
        <end position="196"/>
    </location>
    <ligand>
        <name>GTP</name>
        <dbReference type="ChEBI" id="CHEBI:37565"/>
    </ligand>
</feature>
<feature type="domain" description="OBG-type G" evidence="9">
    <location>
        <begin position="161"/>
        <end position="320"/>
    </location>
</feature>
<proteinExistence type="inferred from homology"/>
<dbReference type="InterPro" id="IPR027417">
    <property type="entry name" value="P-loop_NTPase"/>
</dbReference>